<protein>
    <recommendedName>
        <fullName evidence="2">Oxidoreductase molybdopterin-binding domain-containing protein</fullName>
    </recommendedName>
</protein>
<proteinExistence type="predicted"/>
<dbReference type="CDD" id="cd00321">
    <property type="entry name" value="SO_family_Moco"/>
    <property type="match status" value="1"/>
</dbReference>
<dbReference type="PANTHER" id="PTHR43032:SF2">
    <property type="entry name" value="BLL0505 PROTEIN"/>
    <property type="match status" value="1"/>
</dbReference>
<dbReference type="Pfam" id="PF00174">
    <property type="entry name" value="Oxidored_molyb"/>
    <property type="match status" value="1"/>
</dbReference>
<organism evidence="3">
    <name type="scientific">uncultured Rubrobacteraceae bacterium</name>
    <dbReference type="NCBI Taxonomy" id="349277"/>
    <lineage>
        <taxon>Bacteria</taxon>
        <taxon>Bacillati</taxon>
        <taxon>Actinomycetota</taxon>
        <taxon>Rubrobacteria</taxon>
        <taxon>Rubrobacterales</taxon>
        <taxon>Rubrobacteraceae</taxon>
        <taxon>environmental samples</taxon>
    </lineage>
</organism>
<feature type="transmembrane region" description="Helical" evidence="1">
    <location>
        <begin position="68"/>
        <end position="93"/>
    </location>
</feature>
<keyword evidence="1" id="KW-1133">Transmembrane helix</keyword>
<keyword evidence="1" id="KW-0812">Transmembrane</keyword>
<dbReference type="AlphaFoldDB" id="A0A6J4Q184"/>
<feature type="domain" description="Oxidoreductase molybdopterin-binding" evidence="2">
    <location>
        <begin position="203"/>
        <end position="340"/>
    </location>
</feature>
<evidence type="ECO:0000313" key="3">
    <source>
        <dbReference type="EMBL" id="CAA9429994.1"/>
    </source>
</evidence>
<evidence type="ECO:0000259" key="2">
    <source>
        <dbReference type="Pfam" id="PF00174"/>
    </source>
</evidence>
<dbReference type="InterPro" id="IPR036374">
    <property type="entry name" value="OxRdtase_Mopterin-bd_sf"/>
</dbReference>
<reference evidence="3" key="1">
    <citation type="submission" date="2020-02" db="EMBL/GenBank/DDBJ databases">
        <authorList>
            <person name="Meier V. D."/>
        </authorList>
    </citation>
    <scope>NUCLEOTIDE SEQUENCE</scope>
    <source>
        <strain evidence="3">AVDCRST_MAG78</strain>
    </source>
</reference>
<feature type="transmembrane region" description="Helical" evidence="1">
    <location>
        <begin position="37"/>
        <end position="56"/>
    </location>
</feature>
<dbReference type="SUPFAM" id="SSF56524">
    <property type="entry name" value="Oxidoreductase molybdopterin-binding domain"/>
    <property type="match status" value="1"/>
</dbReference>
<dbReference type="InterPro" id="IPR000572">
    <property type="entry name" value="OxRdtase_Mopterin-bd_dom"/>
</dbReference>
<keyword evidence="1" id="KW-0472">Membrane</keyword>
<name>A0A6J4Q184_9ACTN</name>
<dbReference type="EMBL" id="CADCVB010000107">
    <property type="protein sequence ID" value="CAA9429994.1"/>
    <property type="molecule type" value="Genomic_DNA"/>
</dbReference>
<accession>A0A6J4Q184</accession>
<gene>
    <name evidence="3" type="ORF">AVDCRST_MAG78-1621</name>
</gene>
<evidence type="ECO:0000256" key="1">
    <source>
        <dbReference type="SAM" id="Phobius"/>
    </source>
</evidence>
<dbReference type="PANTHER" id="PTHR43032">
    <property type="entry name" value="PROTEIN-METHIONINE-SULFOXIDE REDUCTASE"/>
    <property type="match status" value="1"/>
</dbReference>
<feature type="transmembrane region" description="Helical" evidence="1">
    <location>
        <begin position="144"/>
        <end position="161"/>
    </location>
</feature>
<dbReference type="Gene3D" id="3.90.420.10">
    <property type="entry name" value="Oxidoreductase, molybdopterin-binding domain"/>
    <property type="match status" value="1"/>
</dbReference>
<feature type="transmembrane region" description="Helical" evidence="1">
    <location>
        <begin position="105"/>
        <end position="124"/>
    </location>
</feature>
<sequence>MKARDVNVAILLLLVLELASGLGSFLVGEPDGRWLFWLHRAGGIALVVLLVWKAAVSTRSFRRRGLSVGTGLAAVGGVLFLGSLVTGLLWAIVEMPRIPIPVLGSWTVLSLHVALSLLLIPPFLIHLGLRWPRPGRTDLIGRRAALRMLGLLAVGFVVWPVQEGLAALAAPSGEATSRRFTGSREEASFAGNGHPFTNWLGDPVPRIEPGSWQLRVHGEVENESALSYGEIRALGDAVQEATLDCTGGWYTAQRWSGVPVDVLLKEAGTKDGARSLLFRSSTGYARRFPLEEAGDLLLATHVGGEALSAGHGFPLRLVAPGYRGYSWVKWITELEVSADPAWFEPPLPLQ</sequence>